<dbReference type="InterPro" id="IPR012910">
    <property type="entry name" value="Plug_dom"/>
</dbReference>
<name>A0AAU9CUT5_9BACT</name>
<accession>A0AAU9CUT5</accession>
<dbReference type="InterPro" id="IPR023996">
    <property type="entry name" value="TonB-dep_OMP_SusC/RagA"/>
</dbReference>
<feature type="chain" id="PRO_5043616900" evidence="9">
    <location>
        <begin position="22"/>
        <end position="1054"/>
    </location>
</feature>
<evidence type="ECO:0000256" key="9">
    <source>
        <dbReference type="SAM" id="SignalP"/>
    </source>
</evidence>
<evidence type="ECO:0000313" key="12">
    <source>
        <dbReference type="Proteomes" id="UP001348817"/>
    </source>
</evidence>
<evidence type="ECO:0000259" key="10">
    <source>
        <dbReference type="Pfam" id="PF07715"/>
    </source>
</evidence>
<evidence type="ECO:0000256" key="2">
    <source>
        <dbReference type="ARBA" id="ARBA00022448"/>
    </source>
</evidence>
<evidence type="ECO:0000256" key="4">
    <source>
        <dbReference type="ARBA" id="ARBA00022692"/>
    </source>
</evidence>
<comment type="similarity">
    <text evidence="8">Belongs to the TonB-dependent receptor family.</text>
</comment>
<dbReference type="InterPro" id="IPR037066">
    <property type="entry name" value="Plug_dom_sf"/>
</dbReference>
<dbReference type="NCBIfam" id="TIGR04057">
    <property type="entry name" value="SusC_RagA_signa"/>
    <property type="match status" value="1"/>
</dbReference>
<feature type="domain" description="TonB-dependent receptor plug" evidence="10">
    <location>
        <begin position="118"/>
        <end position="242"/>
    </location>
</feature>
<sequence length="1054" mass="114782">MTRRILLNVLLAFAFVASAMAQERSVTGTVTAEESGEPIPGVTVKVKGSTLGTATDIDGKYTLKIPEGNTVLNFSFIGLATEDVVVGNRSVVDMVMTADIKELESVVVTALGIERDERSIGYAAQSLDSKSFEQVRETNIVSSLSGKVAGVQINSNGNMGGSSRILVRGATSIYGNNQPLFVVDGIPLDNSNFNGADQARGGGGYDYGNAAQDINPDDIANMTVLKGAAAAALYGSRASNGVIVITTKSGKKKKGVGVSVNSGVTFESVLKLPKYQNEYGGGGSQKFGEYMGKPTPSYATDMSWGPKLDGQQVVQWYDLFAYEQGITNQLGTSPWVANPDNVKDFFETGVTFTNNVALSGANDNSNFRLSYTNKEISGVFPNSELSRHTLSFSASTQLNSKLKVAAKANYVGSEALGRPGTGYDGQNVFQQFNQWGQRQWSNEEHKNYMNPDGSQRGWNRISATDPRMKYSDNPYWVRHMNFQDDDRERFFGNVSLDYQILPELTATFKGMTDFYTDSRRERTAVGSTINDDAQGKGSYTEDIRRKKESNFEFILKYDKKFGQDLSLVTFAGLNRRLESYRRNRMETVNGLSVPGLYTLSNSNEKPLVTDDGYDKTVNSVFGSASVGYKDMLFLDATIRSDWSSSLPGQSFTYPSVTTSFVFSELPSLQDLPWLSFGKIRGGWAKVGNDTGAYRTTNVYTSREDGPFAAQPIFNFPNRSNNPDLRPEETTSVELGMDVRFLDNRLGLDVTYYSSNSVDQIIPVSISASTGGTGMWINAGSMKNHGLEVVLSATPLQLGDFRWDVAANYSRNRNELVDITGDLQTLRLGTAPFGVTVEAVKGEPYATIYGTAYERKDGQKLVNSGGKYTATSNKVALGSAMADWTGGITNTISYKGIRLNVVVDGSFGGEMFSTTNMWGRYSGIFEETASGDVRNKGIVAEGVMADGSKNTKNISAVAYHQSNNGYFIQEADIYDASYVKLREVSLSYSLPKTVTSKLGLNGVTMSIIGRNLAILHSDIPHIDPEYTTNSGNVQGVEGGATPSLRSYGFNLNFKF</sequence>
<keyword evidence="12" id="KW-1185">Reference proteome</keyword>
<proteinExistence type="inferred from homology"/>
<dbReference type="InterPro" id="IPR036942">
    <property type="entry name" value="Beta-barrel_TonB_sf"/>
</dbReference>
<keyword evidence="3 8" id="KW-1134">Transmembrane beta strand</keyword>
<dbReference type="NCBIfam" id="TIGR04056">
    <property type="entry name" value="OMP_RagA_SusC"/>
    <property type="match status" value="1"/>
</dbReference>
<organism evidence="11 12">
    <name type="scientific">Fulvitalea axinellae</name>
    <dbReference type="NCBI Taxonomy" id="1182444"/>
    <lineage>
        <taxon>Bacteria</taxon>
        <taxon>Pseudomonadati</taxon>
        <taxon>Bacteroidota</taxon>
        <taxon>Cytophagia</taxon>
        <taxon>Cytophagales</taxon>
        <taxon>Persicobacteraceae</taxon>
        <taxon>Fulvitalea</taxon>
    </lineage>
</organism>
<dbReference type="SUPFAM" id="SSF56935">
    <property type="entry name" value="Porins"/>
    <property type="match status" value="1"/>
</dbReference>
<dbReference type="GO" id="GO:0044718">
    <property type="term" value="P:siderophore transmembrane transport"/>
    <property type="evidence" value="ECO:0007669"/>
    <property type="project" value="TreeGrafter"/>
</dbReference>
<dbReference type="AlphaFoldDB" id="A0AAU9CUT5"/>
<evidence type="ECO:0000313" key="11">
    <source>
        <dbReference type="EMBL" id="BDD10772.1"/>
    </source>
</evidence>
<evidence type="ECO:0000256" key="8">
    <source>
        <dbReference type="PROSITE-ProRule" id="PRU01360"/>
    </source>
</evidence>
<dbReference type="SUPFAM" id="SSF49464">
    <property type="entry name" value="Carboxypeptidase regulatory domain-like"/>
    <property type="match status" value="1"/>
</dbReference>
<reference evidence="11 12" key="1">
    <citation type="submission" date="2021-12" db="EMBL/GenBank/DDBJ databases">
        <title>Genome sequencing of bacteria with rrn-lacking chromosome and rrn-plasmid.</title>
        <authorList>
            <person name="Anda M."/>
            <person name="Iwasaki W."/>
        </authorList>
    </citation>
    <scope>NUCLEOTIDE SEQUENCE [LARGE SCALE GENOMIC DNA]</scope>
    <source>
        <strain evidence="11 12">DSM 100852</strain>
    </source>
</reference>
<dbReference type="GO" id="GO:0015344">
    <property type="term" value="F:siderophore uptake transmembrane transporter activity"/>
    <property type="evidence" value="ECO:0007669"/>
    <property type="project" value="TreeGrafter"/>
</dbReference>
<keyword evidence="6 8" id="KW-0472">Membrane</keyword>
<dbReference type="PANTHER" id="PTHR30069">
    <property type="entry name" value="TONB-DEPENDENT OUTER MEMBRANE RECEPTOR"/>
    <property type="match status" value="1"/>
</dbReference>
<dbReference type="KEGG" id="fax:FUAX_32040"/>
<comment type="subcellular location">
    <subcellularLocation>
        <location evidence="1 8">Cell outer membrane</location>
        <topology evidence="1 8">Multi-pass membrane protein</topology>
    </subcellularLocation>
</comment>
<feature type="signal peptide" evidence="9">
    <location>
        <begin position="1"/>
        <end position="21"/>
    </location>
</feature>
<evidence type="ECO:0000256" key="6">
    <source>
        <dbReference type="ARBA" id="ARBA00023136"/>
    </source>
</evidence>
<dbReference type="PROSITE" id="PS52016">
    <property type="entry name" value="TONB_DEPENDENT_REC_3"/>
    <property type="match status" value="1"/>
</dbReference>
<evidence type="ECO:0000256" key="3">
    <source>
        <dbReference type="ARBA" id="ARBA00022452"/>
    </source>
</evidence>
<evidence type="ECO:0000256" key="5">
    <source>
        <dbReference type="ARBA" id="ARBA00022729"/>
    </source>
</evidence>
<gene>
    <name evidence="11" type="ORF">FUAX_32040</name>
</gene>
<keyword evidence="5 9" id="KW-0732">Signal</keyword>
<dbReference type="RefSeq" id="WP_338392306.1">
    <property type="nucleotide sequence ID" value="NZ_AP025314.1"/>
</dbReference>
<dbReference type="Pfam" id="PF07715">
    <property type="entry name" value="Plug"/>
    <property type="match status" value="1"/>
</dbReference>
<dbReference type="Proteomes" id="UP001348817">
    <property type="component" value="Chromosome"/>
</dbReference>
<keyword evidence="4 8" id="KW-0812">Transmembrane</keyword>
<dbReference type="PANTHER" id="PTHR30069:SF29">
    <property type="entry name" value="HEMOGLOBIN AND HEMOGLOBIN-HAPTOGLOBIN-BINDING PROTEIN 1-RELATED"/>
    <property type="match status" value="1"/>
</dbReference>
<dbReference type="Pfam" id="PF13715">
    <property type="entry name" value="CarbopepD_reg_2"/>
    <property type="match status" value="1"/>
</dbReference>
<dbReference type="InterPro" id="IPR023997">
    <property type="entry name" value="TonB-dep_OMP_SusC/RagA_CS"/>
</dbReference>
<keyword evidence="7 8" id="KW-0998">Cell outer membrane</keyword>
<dbReference type="Gene3D" id="2.170.130.10">
    <property type="entry name" value="TonB-dependent receptor, plug domain"/>
    <property type="match status" value="1"/>
</dbReference>
<dbReference type="EMBL" id="AP025314">
    <property type="protein sequence ID" value="BDD10772.1"/>
    <property type="molecule type" value="Genomic_DNA"/>
</dbReference>
<dbReference type="InterPro" id="IPR008969">
    <property type="entry name" value="CarboxyPept-like_regulatory"/>
</dbReference>
<keyword evidence="2 8" id="KW-0813">Transport</keyword>
<dbReference type="GO" id="GO:0009279">
    <property type="term" value="C:cell outer membrane"/>
    <property type="evidence" value="ECO:0007669"/>
    <property type="project" value="UniProtKB-SubCell"/>
</dbReference>
<evidence type="ECO:0000256" key="1">
    <source>
        <dbReference type="ARBA" id="ARBA00004571"/>
    </source>
</evidence>
<protein>
    <submittedName>
        <fullName evidence="11">SusC/RagA family TonB-linked outer membrane protein</fullName>
    </submittedName>
</protein>
<dbReference type="Gene3D" id="2.40.170.20">
    <property type="entry name" value="TonB-dependent receptor, beta-barrel domain"/>
    <property type="match status" value="1"/>
</dbReference>
<dbReference type="Gene3D" id="2.60.40.1120">
    <property type="entry name" value="Carboxypeptidase-like, regulatory domain"/>
    <property type="match status" value="1"/>
</dbReference>
<dbReference type="InterPro" id="IPR039426">
    <property type="entry name" value="TonB-dep_rcpt-like"/>
</dbReference>
<evidence type="ECO:0000256" key="7">
    <source>
        <dbReference type="ARBA" id="ARBA00023237"/>
    </source>
</evidence>